<keyword evidence="2" id="KW-1185">Reference proteome</keyword>
<reference evidence="1 2" key="1">
    <citation type="submission" date="2024-03" db="EMBL/GenBank/DDBJ databases">
        <title>Actinomycetospora sp. OC33-EN07, a novel actinomycete isolated from wild orchid (Aerides multiflora).</title>
        <authorList>
            <person name="Suriyachadkun C."/>
        </authorList>
    </citation>
    <scope>NUCLEOTIDE SEQUENCE [LARGE SCALE GENOMIC DNA]</scope>
    <source>
        <strain evidence="1 2">OC33-EN07</strain>
    </source>
</reference>
<dbReference type="Proteomes" id="UP001369736">
    <property type="component" value="Unassembled WGS sequence"/>
</dbReference>
<dbReference type="RefSeq" id="WP_337707352.1">
    <property type="nucleotide sequence ID" value="NZ_JBBEGM010000025.1"/>
</dbReference>
<sequence length="301" mass="32440">MRGPRIITRTLSAAVIVDKHGNPWQYHSRSDHHSKVACWAIAFDLLAASSKLRYHVAAGRVTFGINRQLNDYETGKKKDLDLVIARAPGHDPAGDAPSKGKNAARAFDLIELAERFQVALTDDDRAALDALDLPPAPAGKPGATVLVALEAKACMTAHIAALPRLHDELTSSHAIVHGDTHSALSVGFVMINTATEFASPGKNARPLEPGAALDKTQHKQLHATERTVDMLEDEVRRRSGPQSNQAGFDALGLMLVNMANDGSPVELVTAPPAPKPSSAFHYDQMIDRVAQLYENTYGNLT</sequence>
<evidence type="ECO:0000313" key="2">
    <source>
        <dbReference type="Proteomes" id="UP001369736"/>
    </source>
</evidence>
<name>A0ABU8MF57_9PSEU</name>
<evidence type="ECO:0000313" key="1">
    <source>
        <dbReference type="EMBL" id="MEJ2865970.1"/>
    </source>
</evidence>
<comment type="caution">
    <text evidence="1">The sequence shown here is derived from an EMBL/GenBank/DDBJ whole genome shotgun (WGS) entry which is preliminary data.</text>
</comment>
<dbReference type="EMBL" id="JBBEGM010000025">
    <property type="protein sequence ID" value="MEJ2865970.1"/>
    <property type="molecule type" value="Genomic_DNA"/>
</dbReference>
<organism evidence="1 2">
    <name type="scientific">Actinomycetospora flava</name>
    <dbReference type="NCBI Taxonomy" id="3129232"/>
    <lineage>
        <taxon>Bacteria</taxon>
        <taxon>Bacillati</taxon>
        <taxon>Actinomycetota</taxon>
        <taxon>Actinomycetes</taxon>
        <taxon>Pseudonocardiales</taxon>
        <taxon>Pseudonocardiaceae</taxon>
        <taxon>Actinomycetospora</taxon>
    </lineage>
</organism>
<protein>
    <submittedName>
        <fullName evidence="1">Uncharacterized protein</fullName>
    </submittedName>
</protein>
<proteinExistence type="predicted"/>
<accession>A0ABU8MF57</accession>
<gene>
    <name evidence="1" type="ORF">WCD58_32795</name>
</gene>